<sequence length="66" mass="7791">MTLQCSTENEIRMATRMHCSADLSQQNGIVVYLLDTSGETRKVLIPMRLRYTRGFWHPRINPLRKR</sequence>
<dbReference type="Proteomes" id="UP000282613">
    <property type="component" value="Unassembled WGS sequence"/>
</dbReference>
<dbReference type="WBParaSite" id="TASK_0000553201-mRNA-1">
    <property type="protein sequence ID" value="TASK_0000553201-mRNA-1"/>
    <property type="gene ID" value="TASK_0000553201"/>
</dbReference>
<evidence type="ECO:0000313" key="2">
    <source>
        <dbReference type="Proteomes" id="UP000282613"/>
    </source>
</evidence>
<reference evidence="3" key="1">
    <citation type="submission" date="2017-02" db="UniProtKB">
        <authorList>
            <consortium name="WormBaseParasite"/>
        </authorList>
    </citation>
    <scope>IDENTIFICATION</scope>
</reference>
<keyword evidence="2" id="KW-1185">Reference proteome</keyword>
<dbReference type="AlphaFoldDB" id="A0A0R3W5V6"/>
<organism evidence="3">
    <name type="scientific">Taenia asiatica</name>
    <name type="common">Asian tapeworm</name>
    <dbReference type="NCBI Taxonomy" id="60517"/>
    <lineage>
        <taxon>Eukaryota</taxon>
        <taxon>Metazoa</taxon>
        <taxon>Spiralia</taxon>
        <taxon>Lophotrochozoa</taxon>
        <taxon>Platyhelminthes</taxon>
        <taxon>Cestoda</taxon>
        <taxon>Eucestoda</taxon>
        <taxon>Cyclophyllidea</taxon>
        <taxon>Taeniidae</taxon>
        <taxon>Taenia</taxon>
    </lineage>
</organism>
<protein>
    <submittedName>
        <fullName evidence="3">Transposase</fullName>
    </submittedName>
</protein>
<reference evidence="1 2" key="2">
    <citation type="submission" date="2018-11" db="EMBL/GenBank/DDBJ databases">
        <authorList>
            <consortium name="Pathogen Informatics"/>
        </authorList>
    </citation>
    <scope>NUCLEOTIDE SEQUENCE [LARGE SCALE GENOMIC DNA]</scope>
</reference>
<evidence type="ECO:0000313" key="3">
    <source>
        <dbReference type="WBParaSite" id="TASK_0000553201-mRNA-1"/>
    </source>
</evidence>
<gene>
    <name evidence="1" type="ORF">TASK_LOCUS5533</name>
</gene>
<dbReference type="EMBL" id="UYRS01018422">
    <property type="protein sequence ID" value="VDK35231.1"/>
    <property type="molecule type" value="Genomic_DNA"/>
</dbReference>
<name>A0A0R3W5V6_TAEAS</name>
<accession>A0A0R3W5V6</accession>
<evidence type="ECO:0000313" key="1">
    <source>
        <dbReference type="EMBL" id="VDK35231.1"/>
    </source>
</evidence>
<proteinExistence type="predicted"/>